<reference evidence="8 9" key="1">
    <citation type="journal article" date="2012" name="Science">
        <title>The Paleozoic origin of enzymatic lignin decomposition reconstructed from 31 fungal genomes.</title>
        <authorList>
            <person name="Floudas D."/>
            <person name="Binder M."/>
            <person name="Riley R."/>
            <person name="Barry K."/>
            <person name="Blanchette R.A."/>
            <person name="Henrissat B."/>
            <person name="Martinez A.T."/>
            <person name="Otillar R."/>
            <person name="Spatafora J.W."/>
            <person name="Yadav J.S."/>
            <person name="Aerts A."/>
            <person name="Benoit I."/>
            <person name="Boyd A."/>
            <person name="Carlson A."/>
            <person name="Copeland A."/>
            <person name="Coutinho P.M."/>
            <person name="de Vries R.P."/>
            <person name="Ferreira P."/>
            <person name="Findley K."/>
            <person name="Foster B."/>
            <person name="Gaskell J."/>
            <person name="Glotzer D."/>
            <person name="Gorecki P."/>
            <person name="Heitman J."/>
            <person name="Hesse C."/>
            <person name="Hori C."/>
            <person name="Igarashi K."/>
            <person name="Jurgens J.A."/>
            <person name="Kallen N."/>
            <person name="Kersten P."/>
            <person name="Kohler A."/>
            <person name="Kuees U."/>
            <person name="Kumar T.K.A."/>
            <person name="Kuo A."/>
            <person name="LaButti K."/>
            <person name="Larrondo L.F."/>
            <person name="Lindquist E."/>
            <person name="Ling A."/>
            <person name="Lombard V."/>
            <person name="Lucas S."/>
            <person name="Lundell T."/>
            <person name="Martin R."/>
            <person name="McLaughlin D.J."/>
            <person name="Morgenstern I."/>
            <person name="Morin E."/>
            <person name="Murat C."/>
            <person name="Nagy L.G."/>
            <person name="Nolan M."/>
            <person name="Ohm R.A."/>
            <person name="Patyshakuliyeva A."/>
            <person name="Rokas A."/>
            <person name="Ruiz-Duenas F.J."/>
            <person name="Sabat G."/>
            <person name="Salamov A."/>
            <person name="Samejima M."/>
            <person name="Schmutz J."/>
            <person name="Slot J.C."/>
            <person name="St John F."/>
            <person name="Stenlid J."/>
            <person name="Sun H."/>
            <person name="Sun S."/>
            <person name="Syed K."/>
            <person name="Tsang A."/>
            <person name="Wiebenga A."/>
            <person name="Young D."/>
            <person name="Pisabarro A."/>
            <person name="Eastwood D.C."/>
            <person name="Martin F."/>
            <person name="Cullen D."/>
            <person name="Grigoriev I.V."/>
            <person name="Hibbett D.S."/>
        </authorList>
    </citation>
    <scope>NUCLEOTIDE SEQUENCE [LARGE SCALE GENOMIC DNA]</scope>
    <source>
        <strain evidence="8 9">ATCC 11539</strain>
    </source>
</reference>
<dbReference type="PANTHER" id="PTHR10961:SF26">
    <property type="entry name" value="L-SACCHAROPINE OXIDASE"/>
    <property type="match status" value="1"/>
</dbReference>
<evidence type="ECO:0000256" key="5">
    <source>
        <dbReference type="ARBA" id="ARBA00023002"/>
    </source>
</evidence>
<dbReference type="OMA" id="NKIMGIR"/>
<keyword evidence="4" id="KW-0274">FAD</keyword>
<dbReference type="InterPro" id="IPR006076">
    <property type="entry name" value="FAD-dep_OxRdtase"/>
</dbReference>
<dbReference type="InterPro" id="IPR036188">
    <property type="entry name" value="FAD/NAD-bd_sf"/>
</dbReference>
<dbReference type="PANTHER" id="PTHR10961">
    <property type="entry name" value="PEROXISOMAL SARCOSINE OXIDASE"/>
    <property type="match status" value="1"/>
</dbReference>
<evidence type="ECO:0000256" key="3">
    <source>
        <dbReference type="ARBA" id="ARBA00022630"/>
    </source>
</evidence>
<dbReference type="EMBL" id="KB469296">
    <property type="protein sequence ID" value="EPQ60293.1"/>
    <property type="molecule type" value="Genomic_DNA"/>
</dbReference>
<dbReference type="Proteomes" id="UP000030669">
    <property type="component" value="Unassembled WGS sequence"/>
</dbReference>
<evidence type="ECO:0000256" key="2">
    <source>
        <dbReference type="ARBA" id="ARBA00010989"/>
    </source>
</evidence>
<dbReference type="Gene3D" id="3.30.9.10">
    <property type="entry name" value="D-Amino Acid Oxidase, subunit A, domain 2"/>
    <property type="match status" value="1"/>
</dbReference>
<dbReference type="GO" id="GO:0008115">
    <property type="term" value="F:sarcosine oxidase activity"/>
    <property type="evidence" value="ECO:0007669"/>
    <property type="project" value="TreeGrafter"/>
</dbReference>
<evidence type="ECO:0000313" key="9">
    <source>
        <dbReference type="Proteomes" id="UP000030669"/>
    </source>
</evidence>
<feature type="region of interest" description="Disordered" evidence="6">
    <location>
        <begin position="411"/>
        <end position="448"/>
    </location>
</feature>
<dbReference type="Gene3D" id="3.50.50.60">
    <property type="entry name" value="FAD/NAD(P)-binding domain"/>
    <property type="match status" value="1"/>
</dbReference>
<dbReference type="HOGENOM" id="CLU_007884_0_2_1"/>
<dbReference type="OrthoDB" id="2219495at2759"/>
<dbReference type="AlphaFoldDB" id="S7QLL6"/>
<dbReference type="Pfam" id="PF01266">
    <property type="entry name" value="DAO"/>
    <property type="match status" value="1"/>
</dbReference>
<feature type="compositionally biased region" description="Basic and acidic residues" evidence="6">
    <location>
        <begin position="411"/>
        <end position="428"/>
    </location>
</feature>
<dbReference type="eggNOG" id="KOG2820">
    <property type="taxonomic scope" value="Eukaryota"/>
</dbReference>
<keyword evidence="3" id="KW-0285">Flavoprotein</keyword>
<dbReference type="GO" id="GO:0051698">
    <property type="term" value="F:saccharopine oxidase activity"/>
    <property type="evidence" value="ECO:0007669"/>
    <property type="project" value="TreeGrafter"/>
</dbReference>
<accession>S7QLL6</accession>
<protein>
    <submittedName>
        <fullName evidence="8">DAO-domain-containing protein</fullName>
    </submittedName>
</protein>
<evidence type="ECO:0000256" key="1">
    <source>
        <dbReference type="ARBA" id="ARBA00001974"/>
    </source>
</evidence>
<keyword evidence="5" id="KW-0560">Oxidoreductase</keyword>
<evidence type="ECO:0000259" key="7">
    <source>
        <dbReference type="Pfam" id="PF01266"/>
    </source>
</evidence>
<dbReference type="GeneID" id="19307823"/>
<dbReference type="RefSeq" id="XP_007860739.1">
    <property type="nucleotide sequence ID" value="XM_007862548.1"/>
</dbReference>
<comment type="similarity">
    <text evidence="2">Belongs to the MSOX/MTOX family.</text>
</comment>
<sequence length="487" mass="54296">MTGSTLEAGSHILVVGGGTWGLSTAWHLARRGYTNITCIDKFPYPSPDSAGYDLNKMARTEYAGEKFMQTVSREALNEWRSNPLFRTVFHETGRISVASSPSDYEGLREYYHELLQSPRARDVRWLDSPEEIHAFAPYLTGPLAQAKAVFNPEGGWVHARKSMELVGGECVHLGVRFITGPSGTAKELIFNGARTAVLGVRCEDGSTYLADRTVLAAGAWSDLLLDMENQLIAKCWTLAHIKLSEPERQALKGIPVILDEEKGFFFEPDEEGFVKICNEFPGFTNYQRVILDGKEKKLSVPRGHGSHPTDSMPSRSFQEVRELLDVLKPEWRDRDLLNAKICWCTDTPDRNFLISLHPRYGRSLVLATGDSGHGFKMLPTVGRYVADLVEGKEGSWNALEDGTEMRAKWRWRPDTADKRPGDDSRPGRGGDLSEEEGWKGNFKGTAQSQDDSDMLVYSYIPSTRAGPVISSLALAVILTSLVYFRPL</sequence>
<evidence type="ECO:0000313" key="8">
    <source>
        <dbReference type="EMBL" id="EPQ60293.1"/>
    </source>
</evidence>
<keyword evidence="9" id="KW-1185">Reference proteome</keyword>
<comment type="cofactor">
    <cofactor evidence="1">
        <name>FAD</name>
        <dbReference type="ChEBI" id="CHEBI:57692"/>
    </cofactor>
</comment>
<feature type="domain" description="FAD dependent oxidoreductase" evidence="7">
    <location>
        <begin position="12"/>
        <end position="388"/>
    </location>
</feature>
<organism evidence="8 9">
    <name type="scientific">Gloeophyllum trabeum (strain ATCC 11539 / FP-39264 / Madison 617)</name>
    <name type="common">Brown rot fungus</name>
    <dbReference type="NCBI Taxonomy" id="670483"/>
    <lineage>
        <taxon>Eukaryota</taxon>
        <taxon>Fungi</taxon>
        <taxon>Dikarya</taxon>
        <taxon>Basidiomycota</taxon>
        <taxon>Agaricomycotina</taxon>
        <taxon>Agaricomycetes</taxon>
        <taxon>Gloeophyllales</taxon>
        <taxon>Gloeophyllaceae</taxon>
        <taxon>Gloeophyllum</taxon>
    </lineage>
</organism>
<name>S7QLL6_GLOTA</name>
<dbReference type="GO" id="GO:0050660">
    <property type="term" value="F:flavin adenine dinucleotide binding"/>
    <property type="evidence" value="ECO:0007669"/>
    <property type="project" value="InterPro"/>
</dbReference>
<dbReference type="KEGG" id="gtr:GLOTRDRAFT_67759"/>
<dbReference type="InterPro" id="IPR045170">
    <property type="entry name" value="MTOX"/>
</dbReference>
<dbReference type="STRING" id="670483.S7QLL6"/>
<gene>
    <name evidence="8" type="ORF">GLOTRDRAFT_67759</name>
</gene>
<proteinExistence type="inferred from homology"/>
<evidence type="ECO:0000256" key="6">
    <source>
        <dbReference type="SAM" id="MobiDB-lite"/>
    </source>
</evidence>
<dbReference type="SUPFAM" id="SSF51905">
    <property type="entry name" value="FAD/NAD(P)-binding domain"/>
    <property type="match status" value="1"/>
</dbReference>
<evidence type="ECO:0000256" key="4">
    <source>
        <dbReference type="ARBA" id="ARBA00022827"/>
    </source>
</evidence>